<feature type="transmembrane region" description="Helical" evidence="3">
    <location>
        <begin position="418"/>
        <end position="443"/>
    </location>
</feature>
<evidence type="ECO:0000313" key="4">
    <source>
        <dbReference type="EMBL" id="KAA0014439.1"/>
    </source>
</evidence>
<feature type="coiled-coil region" evidence="1">
    <location>
        <begin position="38"/>
        <end position="89"/>
    </location>
</feature>
<evidence type="ECO:0000256" key="1">
    <source>
        <dbReference type="SAM" id="Coils"/>
    </source>
</evidence>
<dbReference type="PANTHER" id="PTHR37813">
    <property type="entry name" value="FELS-2 PROPHAGE PROTEIN"/>
    <property type="match status" value="1"/>
</dbReference>
<keyword evidence="3" id="KW-0472">Membrane</keyword>
<accession>A0A7V7G2N6</accession>
<evidence type="ECO:0008006" key="6">
    <source>
        <dbReference type="Google" id="ProtNLM"/>
    </source>
</evidence>
<protein>
    <recommendedName>
        <fullName evidence="6">Phage tail tape measure protein</fullName>
    </recommendedName>
</protein>
<name>A0A7V7G2N6_9GAMM</name>
<dbReference type="RefSeq" id="WP_149326649.1">
    <property type="nucleotide sequence ID" value="NZ_VTPY01000001.1"/>
</dbReference>
<dbReference type="EMBL" id="VTPY01000001">
    <property type="protein sequence ID" value="KAA0014439.1"/>
    <property type="molecule type" value="Genomic_DNA"/>
</dbReference>
<keyword evidence="1" id="KW-0175">Coiled coil</keyword>
<dbReference type="Proteomes" id="UP000486760">
    <property type="component" value="Unassembled WGS sequence"/>
</dbReference>
<feature type="compositionally biased region" description="Basic and acidic residues" evidence="2">
    <location>
        <begin position="621"/>
        <end position="631"/>
    </location>
</feature>
<keyword evidence="3" id="KW-0812">Transmembrane</keyword>
<evidence type="ECO:0000313" key="5">
    <source>
        <dbReference type="Proteomes" id="UP000486760"/>
    </source>
</evidence>
<evidence type="ECO:0000256" key="2">
    <source>
        <dbReference type="SAM" id="MobiDB-lite"/>
    </source>
</evidence>
<feature type="region of interest" description="Disordered" evidence="2">
    <location>
        <begin position="600"/>
        <end position="631"/>
    </location>
</feature>
<keyword evidence="3" id="KW-1133">Transmembrane helix</keyword>
<comment type="caution">
    <text evidence="4">The sequence shown here is derived from an EMBL/GenBank/DDBJ whole genome shotgun (WGS) entry which is preliminary data.</text>
</comment>
<reference evidence="4 5" key="1">
    <citation type="submission" date="2019-08" db="EMBL/GenBank/DDBJ databases">
        <title>Bioinformatics analysis of the strain L3 and L5.</title>
        <authorList>
            <person name="Li X."/>
        </authorList>
    </citation>
    <scope>NUCLEOTIDE SEQUENCE [LARGE SCALE GENOMIC DNA]</scope>
    <source>
        <strain evidence="4 5">L5</strain>
    </source>
</reference>
<evidence type="ECO:0000256" key="3">
    <source>
        <dbReference type="SAM" id="Phobius"/>
    </source>
</evidence>
<keyword evidence="5" id="KW-1185">Reference proteome</keyword>
<organism evidence="4 5">
    <name type="scientific">Billgrantia pellis</name>
    <dbReference type="NCBI Taxonomy" id="2606936"/>
    <lineage>
        <taxon>Bacteria</taxon>
        <taxon>Pseudomonadati</taxon>
        <taxon>Pseudomonadota</taxon>
        <taxon>Gammaproteobacteria</taxon>
        <taxon>Oceanospirillales</taxon>
        <taxon>Halomonadaceae</taxon>
        <taxon>Billgrantia</taxon>
    </lineage>
</organism>
<gene>
    <name evidence="4" type="ORF">F0A17_01960</name>
</gene>
<proteinExistence type="predicted"/>
<dbReference type="PANTHER" id="PTHR37813:SF1">
    <property type="entry name" value="FELS-2 PROPHAGE PROTEIN"/>
    <property type="match status" value="1"/>
</dbReference>
<dbReference type="AlphaFoldDB" id="A0A7V7G2N6"/>
<sequence>MSNRRLNAQITIGGTVARSLTKGLTDTKGQLAEVGGAIRNAESQQRRLSREMESMGRAGMNIDPLRRRYAQLSDEIDRLRRRQEALNRLAAADVGGKFRTMTTEVGRLARRTAMLGTAAAGSIFAVANSTSQLGDNVAKQADKIGIGVRELQELRYAGERGGMAVGSLDSAVNRFTRRLGRAAQGTGAAKRAYDELGLSAEQLASMSPDEALALVADRLEDVENHTDKLAYASALFGNEGEGMLNVLRGGSAALRQYADDAARTGYILSEKAARDAEVFQDTLLDTRLSLAGLKNIVGSELMPVVADMMGQFTGWLAENRDQVRQWSTLFADRLRQAVPIIGELASGIGTVVSTVGTAVNRTAQLVGGFDNLAMIVGGIFASKAIVSVVSFGLAIGKAGMALWSLAGTFPVVVGGIKAIGAALMANPIGIAVGVIAGAAYVIYRNWDWIGPWFGKLWDGIKWVASVAWEGLKTIVSWSPLGLIVRAWAPMATKVGEIVGLARDMAGAAWDWMAAKLSWSPLETISNAWGGLAEWFGGLWDGITERAARAIDWMVGKLEWVGDAFNKVKGWITWGEDDDADEIRAQLGGGNAGALGLTTNRERREAESEATVERTAPNLGPERPRLAEQRTATERAREVVNNITNNLTLHVTRREGEADASYARRITDMVIEELNARQQGALYDG</sequence>